<dbReference type="EMBL" id="CP012600">
    <property type="protein sequence ID" value="ALC84117.1"/>
    <property type="molecule type" value="Genomic_DNA"/>
</dbReference>
<dbReference type="GO" id="GO:0042254">
    <property type="term" value="P:ribosome biogenesis"/>
    <property type="evidence" value="ECO:0007669"/>
    <property type="project" value="InterPro"/>
</dbReference>
<dbReference type="SUPFAM" id="SSF55315">
    <property type="entry name" value="L30e-like"/>
    <property type="match status" value="1"/>
</dbReference>
<protein>
    <submittedName>
        <fullName evidence="3">50S ribosomal protein L7</fullName>
    </submittedName>
</protein>
<keyword evidence="3" id="KW-0687">Ribonucleoprotein</keyword>
<dbReference type="Proteomes" id="UP000067625">
    <property type="component" value="Chromosome"/>
</dbReference>
<dbReference type="AlphaFoldDB" id="A0A0M4FNF4"/>
<gene>
    <name evidence="3" type="ORF">AM592_05405</name>
</gene>
<dbReference type="Gene3D" id="3.30.1330.30">
    <property type="match status" value="1"/>
</dbReference>
<reference evidence="3 4" key="2">
    <citation type="journal article" date="2016" name="Int. J. Syst. Evol. Microbiol.">
        <title>Bacillus gobiensis sp. nov., isolated from a soil sample.</title>
        <authorList>
            <person name="Liu B."/>
            <person name="Liu G.H."/>
            <person name="Cetin S."/>
            <person name="Schumann P."/>
            <person name="Pan Z.Z."/>
            <person name="Chen Q.Q."/>
        </authorList>
    </citation>
    <scope>NUCLEOTIDE SEQUENCE [LARGE SCALE GENOMIC DNA]</scope>
    <source>
        <strain evidence="3 4">FJAT-4402</strain>
    </source>
</reference>
<comment type="similarity">
    <text evidence="1">Belongs to the eukaryotic ribosomal protein eL8 family.</text>
</comment>
<dbReference type="InterPro" id="IPR029064">
    <property type="entry name" value="Ribosomal_eL30-like_sf"/>
</dbReference>
<sequence length="100" mass="11146">MDNNNWFPLLGLAYRARKVVTGEESVIKEIRSTSAKIVLLSDDASANTAKKVTDKCKYYNIPYKRVSNREILGQAIGKDSRVVVAVTDQGFAKKLLNLLD</sequence>
<dbReference type="PATRIC" id="fig|1441095.3.peg.1177"/>
<dbReference type="InterPro" id="IPR004037">
    <property type="entry name" value="Ribosomal_eL8-like_CS"/>
</dbReference>
<dbReference type="NCBIfam" id="NF005825">
    <property type="entry name" value="PRK07714.1"/>
    <property type="match status" value="1"/>
</dbReference>
<feature type="domain" description="Ribosomal protein eL8/eL30/eS12/Gadd45" evidence="2">
    <location>
        <begin position="8"/>
        <end position="95"/>
    </location>
</feature>
<reference evidence="4" key="1">
    <citation type="submission" date="2015-08" db="EMBL/GenBank/DDBJ databases">
        <title>Genome sequencing project for genomic taxonomy and phylogenomics of Bacillus-like bacteria.</title>
        <authorList>
            <person name="Liu B."/>
            <person name="Wang J."/>
            <person name="Zhu Y."/>
            <person name="Liu G."/>
            <person name="Chen Q."/>
            <person name="Chen Z."/>
            <person name="Lan J."/>
            <person name="Che J."/>
            <person name="Ge C."/>
            <person name="Shi H."/>
            <person name="Pan Z."/>
            <person name="Liu X."/>
        </authorList>
    </citation>
    <scope>NUCLEOTIDE SEQUENCE [LARGE SCALE GENOMIC DNA]</scope>
    <source>
        <strain evidence="4">FJAT-4402</strain>
    </source>
</reference>
<proteinExistence type="inferred from homology"/>
<dbReference type="GO" id="GO:1990904">
    <property type="term" value="C:ribonucleoprotein complex"/>
    <property type="evidence" value="ECO:0007669"/>
    <property type="project" value="InterPro"/>
</dbReference>
<keyword evidence="3" id="KW-0689">Ribosomal protein</keyword>
<evidence type="ECO:0000256" key="1">
    <source>
        <dbReference type="ARBA" id="ARBA00007337"/>
    </source>
</evidence>
<dbReference type="PROSITE" id="PS01082">
    <property type="entry name" value="RIBOSOMAL_L7AE"/>
    <property type="match status" value="1"/>
</dbReference>
<evidence type="ECO:0000259" key="2">
    <source>
        <dbReference type="Pfam" id="PF01248"/>
    </source>
</evidence>
<dbReference type="Pfam" id="PF01248">
    <property type="entry name" value="Ribosomal_L7Ae"/>
    <property type="match status" value="1"/>
</dbReference>
<dbReference type="InterPro" id="IPR004038">
    <property type="entry name" value="Ribosomal_eL8/eL30/eS12/Gad45"/>
</dbReference>
<evidence type="ECO:0000313" key="4">
    <source>
        <dbReference type="Proteomes" id="UP000067625"/>
    </source>
</evidence>
<keyword evidence="4" id="KW-1185">Reference proteome</keyword>
<evidence type="ECO:0000313" key="3">
    <source>
        <dbReference type="EMBL" id="ALC84117.1"/>
    </source>
</evidence>
<dbReference type="OrthoDB" id="9794863at2"/>
<dbReference type="RefSeq" id="WP_053605998.1">
    <property type="nucleotide sequence ID" value="NZ_CP012600.1"/>
</dbReference>
<dbReference type="STRING" id="1441095.AM592_05405"/>
<name>A0A0M4FNF4_9BACI</name>
<organism evidence="3 4">
    <name type="scientific">Bacillus gobiensis</name>
    <dbReference type="NCBI Taxonomy" id="1441095"/>
    <lineage>
        <taxon>Bacteria</taxon>
        <taxon>Bacillati</taxon>
        <taxon>Bacillota</taxon>
        <taxon>Bacilli</taxon>
        <taxon>Bacillales</taxon>
        <taxon>Bacillaceae</taxon>
        <taxon>Bacillus</taxon>
    </lineage>
</organism>
<dbReference type="GO" id="GO:0005840">
    <property type="term" value="C:ribosome"/>
    <property type="evidence" value="ECO:0007669"/>
    <property type="project" value="UniProtKB-KW"/>
</dbReference>
<accession>A0A0M4FNF4</accession>